<organism evidence="1 2">
    <name type="scientific">Populus alba x Populus x berolinensis</name>
    <dbReference type="NCBI Taxonomy" id="444605"/>
    <lineage>
        <taxon>Eukaryota</taxon>
        <taxon>Viridiplantae</taxon>
        <taxon>Streptophyta</taxon>
        <taxon>Embryophyta</taxon>
        <taxon>Tracheophyta</taxon>
        <taxon>Spermatophyta</taxon>
        <taxon>Magnoliopsida</taxon>
        <taxon>eudicotyledons</taxon>
        <taxon>Gunneridae</taxon>
        <taxon>Pentapetalae</taxon>
        <taxon>rosids</taxon>
        <taxon>fabids</taxon>
        <taxon>Malpighiales</taxon>
        <taxon>Salicaceae</taxon>
        <taxon>Saliceae</taxon>
        <taxon>Populus</taxon>
    </lineage>
</organism>
<dbReference type="EMBL" id="JAQIZT010000014">
    <property type="protein sequence ID" value="KAJ6972700.1"/>
    <property type="molecule type" value="Genomic_DNA"/>
</dbReference>
<reference evidence="1" key="1">
    <citation type="journal article" date="2023" name="Mol. Ecol. Resour.">
        <title>Chromosome-level genome assembly of a triploid poplar Populus alba 'Berolinensis'.</title>
        <authorList>
            <person name="Chen S."/>
            <person name="Yu Y."/>
            <person name="Wang X."/>
            <person name="Wang S."/>
            <person name="Zhang T."/>
            <person name="Zhou Y."/>
            <person name="He R."/>
            <person name="Meng N."/>
            <person name="Wang Y."/>
            <person name="Liu W."/>
            <person name="Liu Z."/>
            <person name="Liu J."/>
            <person name="Guo Q."/>
            <person name="Huang H."/>
            <person name="Sederoff R.R."/>
            <person name="Wang G."/>
            <person name="Qu G."/>
            <person name="Chen S."/>
        </authorList>
    </citation>
    <scope>NUCLEOTIDE SEQUENCE</scope>
    <source>
        <strain evidence="1">SC-2020</strain>
    </source>
</reference>
<name>A0AAD6LT86_9ROSI</name>
<accession>A0AAD6LT86</accession>
<sequence>MPSRARCSISKLTGTSAVILDVIEAISYDCYSCGCGIKSCVLDVKDKLRQAQYAKRAVRKTIYVTS</sequence>
<keyword evidence="2" id="KW-1185">Reference proteome</keyword>
<dbReference type="AlphaFoldDB" id="A0AAD6LT86"/>
<evidence type="ECO:0000313" key="1">
    <source>
        <dbReference type="EMBL" id="KAJ6972700.1"/>
    </source>
</evidence>
<comment type="caution">
    <text evidence="1">The sequence shown here is derived from an EMBL/GenBank/DDBJ whole genome shotgun (WGS) entry which is preliminary data.</text>
</comment>
<protein>
    <submittedName>
        <fullName evidence="1">Uncharacterized protein</fullName>
    </submittedName>
</protein>
<proteinExistence type="predicted"/>
<dbReference type="Proteomes" id="UP001164929">
    <property type="component" value="Chromosome 14"/>
</dbReference>
<evidence type="ECO:0000313" key="2">
    <source>
        <dbReference type="Proteomes" id="UP001164929"/>
    </source>
</evidence>
<gene>
    <name evidence="1" type="ORF">NC653_033105</name>
</gene>